<dbReference type="PROSITE" id="PS50261">
    <property type="entry name" value="G_PROTEIN_RECEP_F2_4"/>
    <property type="match status" value="1"/>
</dbReference>
<dbReference type="GO" id="GO:0005886">
    <property type="term" value="C:plasma membrane"/>
    <property type="evidence" value="ECO:0007669"/>
    <property type="project" value="UniProtKB-SubCell"/>
</dbReference>
<dbReference type="PROSITE" id="PS00650">
    <property type="entry name" value="G_PROTEIN_RECEP_F2_2"/>
    <property type="match status" value="1"/>
</dbReference>
<keyword evidence="14" id="KW-0325">Glycoprotein</keyword>
<dbReference type="SUPFAM" id="SSF81321">
    <property type="entry name" value="Family A G protein-coupled receptor-like"/>
    <property type="match status" value="1"/>
</dbReference>
<feature type="transmembrane region" description="Helical" evidence="16">
    <location>
        <begin position="404"/>
        <end position="424"/>
    </location>
</feature>
<keyword evidence="10" id="KW-0297">G-protein coupled receptor</keyword>
<comment type="similarity">
    <text evidence="2">Belongs to the G-protein coupled receptor 2 family. Adhesion G-protein coupled receptor (ADGR) subfamily.</text>
</comment>
<dbReference type="InterPro" id="IPR017981">
    <property type="entry name" value="GPCR_2-like_7TM"/>
</dbReference>
<evidence type="ECO:0000256" key="9">
    <source>
        <dbReference type="ARBA" id="ARBA00022989"/>
    </source>
</evidence>
<dbReference type="GO" id="GO:0007166">
    <property type="term" value="P:cell surface receptor signaling pathway"/>
    <property type="evidence" value="ECO:0007669"/>
    <property type="project" value="InterPro"/>
</dbReference>
<dbReference type="EMBL" id="AAKN02056478">
    <property type="status" value="NOT_ANNOTATED_CDS"/>
    <property type="molecule type" value="Genomic_DNA"/>
</dbReference>
<dbReference type="Proteomes" id="UP000005447">
    <property type="component" value="Unassembled WGS sequence"/>
</dbReference>
<evidence type="ECO:0000256" key="5">
    <source>
        <dbReference type="ARBA" id="ARBA00022692"/>
    </source>
</evidence>
<evidence type="ECO:0000313" key="20">
    <source>
        <dbReference type="Proteomes" id="UP000005447"/>
    </source>
</evidence>
<feature type="domain" description="GAIN-B" evidence="17">
    <location>
        <begin position="124"/>
        <end position="290"/>
    </location>
</feature>
<dbReference type="PRINTS" id="PR00249">
    <property type="entry name" value="GPCRSECRETIN"/>
</dbReference>
<keyword evidence="15" id="KW-0807">Transducer</keyword>
<dbReference type="InterPro" id="IPR046338">
    <property type="entry name" value="GAIN_dom_sf"/>
</dbReference>
<evidence type="ECO:0000256" key="15">
    <source>
        <dbReference type="ARBA" id="ARBA00023224"/>
    </source>
</evidence>
<dbReference type="HOGENOM" id="CLU_002753_3_7_1"/>
<dbReference type="Pfam" id="PF01825">
    <property type="entry name" value="GPS"/>
    <property type="match status" value="1"/>
</dbReference>
<dbReference type="SMART" id="SM00303">
    <property type="entry name" value="GPS"/>
    <property type="match status" value="1"/>
</dbReference>
<keyword evidence="12" id="KW-1015">Disulfide bond</keyword>
<dbReference type="GeneTree" id="ENSGT00940000162163"/>
<feature type="transmembrane region" description="Helical" evidence="16">
    <location>
        <begin position="489"/>
        <end position="508"/>
    </location>
</feature>
<keyword evidence="8" id="KW-0106">Calcium</keyword>
<evidence type="ECO:0000256" key="10">
    <source>
        <dbReference type="ARBA" id="ARBA00023040"/>
    </source>
</evidence>
<dbReference type="FunFam" id="1.20.1070.10:FF:000054">
    <property type="entry name" value="Adhesion G protein-coupled receptor E3"/>
    <property type="match status" value="1"/>
</dbReference>
<keyword evidence="9 16" id="KW-1133">Transmembrane helix</keyword>
<dbReference type="InterPro" id="IPR000832">
    <property type="entry name" value="GPCR_2_secretin-like"/>
</dbReference>
<organism evidence="19 20">
    <name type="scientific">Cavia porcellus</name>
    <name type="common">Guinea pig</name>
    <dbReference type="NCBI Taxonomy" id="10141"/>
    <lineage>
        <taxon>Eukaryota</taxon>
        <taxon>Metazoa</taxon>
        <taxon>Chordata</taxon>
        <taxon>Craniata</taxon>
        <taxon>Vertebrata</taxon>
        <taxon>Euteleostomi</taxon>
        <taxon>Mammalia</taxon>
        <taxon>Eutheria</taxon>
        <taxon>Euarchontoglires</taxon>
        <taxon>Glires</taxon>
        <taxon>Rodentia</taxon>
        <taxon>Hystricomorpha</taxon>
        <taxon>Caviidae</taxon>
        <taxon>Cavia</taxon>
    </lineage>
</organism>
<evidence type="ECO:0000256" key="16">
    <source>
        <dbReference type="SAM" id="Phobius"/>
    </source>
</evidence>
<dbReference type="EMBL" id="AAKN02056477">
    <property type="status" value="NOT_ANNOTATED_CDS"/>
    <property type="molecule type" value="Genomic_DNA"/>
</dbReference>
<comment type="subcellular location">
    <subcellularLocation>
        <location evidence="1">Cell membrane</location>
        <topology evidence="1">Multi-pass membrane protein</topology>
    </subcellularLocation>
</comment>
<reference evidence="20" key="1">
    <citation type="journal article" date="2011" name="Nature">
        <title>A high-resolution map of human evolutionary constraint using 29 mammals.</title>
        <authorList>
            <person name="Lindblad-Toh K."/>
            <person name="Garber M."/>
            <person name="Zuk O."/>
            <person name="Lin M.F."/>
            <person name="Parker B.J."/>
            <person name="Washietl S."/>
            <person name="Kheradpour P."/>
            <person name="Ernst J."/>
            <person name="Jordan G."/>
            <person name="Mauceli E."/>
            <person name="Ward L.D."/>
            <person name="Lowe C.B."/>
            <person name="Holloway A.K."/>
            <person name="Clamp M."/>
            <person name="Gnerre S."/>
            <person name="Alfoldi J."/>
            <person name="Beal K."/>
            <person name="Chang J."/>
            <person name="Clawson H."/>
            <person name="Cuff J."/>
            <person name="Di Palma F."/>
            <person name="Fitzgerald S."/>
            <person name="Flicek P."/>
            <person name="Guttman M."/>
            <person name="Hubisz M.J."/>
            <person name="Jaffe D.B."/>
            <person name="Jungreis I."/>
            <person name="Kent W.J."/>
            <person name="Kostka D."/>
            <person name="Lara M."/>
            <person name="Martins A.L."/>
            <person name="Massingham T."/>
            <person name="Moltke I."/>
            <person name="Raney B.J."/>
            <person name="Rasmussen M.D."/>
            <person name="Robinson J."/>
            <person name="Stark A."/>
            <person name="Vilella A.J."/>
            <person name="Wen J."/>
            <person name="Xie X."/>
            <person name="Zody M.C."/>
            <person name="Baldwin J."/>
            <person name="Bloom T."/>
            <person name="Chin C.W."/>
            <person name="Heiman D."/>
            <person name="Nicol R."/>
            <person name="Nusbaum C."/>
            <person name="Young S."/>
            <person name="Wilkinson J."/>
            <person name="Worley K.C."/>
            <person name="Kovar C.L."/>
            <person name="Muzny D.M."/>
            <person name="Gibbs R.A."/>
            <person name="Cree A."/>
            <person name="Dihn H.H."/>
            <person name="Fowler G."/>
            <person name="Jhangiani S."/>
            <person name="Joshi V."/>
            <person name="Lee S."/>
            <person name="Lewis L.R."/>
            <person name="Nazareth L.V."/>
            <person name="Okwuonu G."/>
            <person name="Santibanez J."/>
            <person name="Warren W.C."/>
            <person name="Mardis E.R."/>
            <person name="Weinstock G.M."/>
            <person name="Wilson R.K."/>
            <person name="Delehaunty K."/>
            <person name="Dooling D."/>
            <person name="Fronik C."/>
            <person name="Fulton L."/>
            <person name="Fulton B."/>
            <person name="Graves T."/>
            <person name="Minx P."/>
            <person name="Sodergren E."/>
            <person name="Birney E."/>
            <person name="Margulies E.H."/>
            <person name="Herrero J."/>
            <person name="Green E.D."/>
            <person name="Haussler D."/>
            <person name="Siepel A."/>
            <person name="Goldman N."/>
            <person name="Pollard K.S."/>
            <person name="Pedersen J.S."/>
            <person name="Lander E.S."/>
            <person name="Kellis M."/>
        </authorList>
    </citation>
    <scope>NUCLEOTIDE SEQUENCE [LARGE SCALE GENOMIC DNA]</scope>
    <source>
        <strain evidence="20">2N</strain>
    </source>
</reference>
<evidence type="ECO:0000313" key="19">
    <source>
        <dbReference type="Ensembl" id="ENSCPOP00000017882.2"/>
    </source>
</evidence>
<keyword evidence="5 16" id="KW-0812">Transmembrane</keyword>
<evidence type="ECO:0000256" key="4">
    <source>
        <dbReference type="ARBA" id="ARBA00022536"/>
    </source>
</evidence>
<dbReference type="Gene3D" id="1.20.1070.10">
    <property type="entry name" value="Rhodopsin 7-helix transmembrane proteins"/>
    <property type="match status" value="1"/>
</dbReference>
<keyword evidence="20" id="KW-1185">Reference proteome</keyword>
<evidence type="ECO:0000256" key="1">
    <source>
        <dbReference type="ARBA" id="ARBA00004651"/>
    </source>
</evidence>
<accession>H0W4I1</accession>
<dbReference type="InterPro" id="IPR000203">
    <property type="entry name" value="GPS"/>
</dbReference>
<feature type="transmembrane region" description="Helical" evidence="16">
    <location>
        <begin position="520"/>
        <end position="543"/>
    </location>
</feature>
<reference evidence="19" key="3">
    <citation type="submission" date="2025-09" db="UniProtKB">
        <authorList>
            <consortium name="Ensembl"/>
        </authorList>
    </citation>
    <scope>IDENTIFICATION</scope>
    <source>
        <strain evidence="19">2N</strain>
    </source>
</reference>
<name>H0W4I1_CAVPO</name>
<evidence type="ECO:0000256" key="13">
    <source>
        <dbReference type="ARBA" id="ARBA00023170"/>
    </source>
</evidence>
<dbReference type="STRING" id="10141.ENSCPOP00000017882"/>
<keyword evidence="11 16" id="KW-0472">Membrane</keyword>
<dbReference type="InterPro" id="IPR017983">
    <property type="entry name" value="GPCR_2_secretin-like_CS"/>
</dbReference>
<evidence type="ECO:0000256" key="8">
    <source>
        <dbReference type="ARBA" id="ARBA00022837"/>
    </source>
</evidence>
<dbReference type="InterPro" id="IPR001740">
    <property type="entry name" value="GPCR_2_EMR1-like_rcpt"/>
</dbReference>
<feature type="transmembrane region" description="Helical" evidence="16">
    <location>
        <begin position="331"/>
        <end position="348"/>
    </location>
</feature>
<evidence type="ECO:0000256" key="6">
    <source>
        <dbReference type="ARBA" id="ARBA00022729"/>
    </source>
</evidence>
<dbReference type="Gene3D" id="2.10.25.10">
    <property type="entry name" value="Laminin"/>
    <property type="match status" value="1"/>
</dbReference>
<feature type="transmembrane region" description="Helical" evidence="16">
    <location>
        <begin position="444"/>
        <end position="468"/>
    </location>
</feature>
<proteinExistence type="inferred from homology"/>
<dbReference type="FunFam" id="2.60.220.50:FF:000022">
    <property type="entry name" value="Adhesion G protein-coupled receptor E3"/>
    <property type="match status" value="1"/>
</dbReference>
<keyword evidence="3" id="KW-1003">Cell membrane</keyword>
<dbReference type="Gene3D" id="2.60.220.50">
    <property type="match status" value="1"/>
</dbReference>
<dbReference type="FunCoup" id="H0W4I1">
    <property type="interactions" value="79"/>
</dbReference>
<gene>
    <name evidence="19" type="primary">LOC100727811</name>
</gene>
<evidence type="ECO:0000256" key="12">
    <source>
        <dbReference type="ARBA" id="ARBA00023157"/>
    </source>
</evidence>
<dbReference type="GO" id="GO:0007189">
    <property type="term" value="P:adenylate cyclase-activating G protein-coupled receptor signaling pathway"/>
    <property type="evidence" value="ECO:0007669"/>
    <property type="project" value="TreeGrafter"/>
</dbReference>
<feature type="transmembrane region" description="Helical" evidence="16">
    <location>
        <begin position="360"/>
        <end position="384"/>
    </location>
</feature>
<evidence type="ECO:0000256" key="14">
    <source>
        <dbReference type="ARBA" id="ARBA00023180"/>
    </source>
</evidence>
<evidence type="ECO:0000259" key="17">
    <source>
        <dbReference type="PROSITE" id="PS50221"/>
    </source>
</evidence>
<evidence type="ECO:0000256" key="7">
    <source>
        <dbReference type="ARBA" id="ARBA00022737"/>
    </source>
</evidence>
<dbReference type="PROSITE" id="PS50221">
    <property type="entry name" value="GAIN_B"/>
    <property type="match status" value="1"/>
</dbReference>
<keyword evidence="13" id="KW-0675">Receptor</keyword>
<dbReference type="GO" id="GO:0004930">
    <property type="term" value="F:G protein-coupled receptor activity"/>
    <property type="evidence" value="ECO:0007669"/>
    <property type="project" value="UniProtKB-KW"/>
</dbReference>
<evidence type="ECO:0000256" key="11">
    <source>
        <dbReference type="ARBA" id="ARBA00023136"/>
    </source>
</evidence>
<dbReference type="AlphaFoldDB" id="H0W4I1"/>
<dbReference type="Pfam" id="PF00002">
    <property type="entry name" value="7tm_2"/>
    <property type="match status" value="1"/>
</dbReference>
<dbReference type="PANTHER" id="PTHR12011:SF473">
    <property type="entry name" value="ADHESION G PROTEIN-COUPLED RECEPTOR E4P-RELATED"/>
    <property type="match status" value="1"/>
</dbReference>
<dbReference type="PRINTS" id="PR01128">
    <property type="entry name" value="EMR1HORMONER"/>
</dbReference>
<keyword evidence="7" id="KW-0677">Repeat</keyword>
<dbReference type="VEuPathDB" id="HostDB:ENSCPOG00000021349"/>
<evidence type="ECO:0000256" key="3">
    <source>
        <dbReference type="ARBA" id="ARBA00022475"/>
    </source>
</evidence>
<keyword evidence="6" id="KW-0732">Signal</keyword>
<dbReference type="OMA" id="HYGTSTH"/>
<keyword evidence="4" id="KW-0245">EGF-like domain</keyword>
<reference evidence="19" key="2">
    <citation type="submission" date="2025-08" db="UniProtKB">
        <authorList>
            <consortium name="Ensembl"/>
        </authorList>
    </citation>
    <scope>IDENTIFICATION</scope>
    <source>
        <strain evidence="19">2N</strain>
    </source>
</reference>
<dbReference type="PANTHER" id="PTHR12011">
    <property type="entry name" value="ADHESION G-PROTEIN COUPLED RECEPTOR"/>
    <property type="match status" value="1"/>
</dbReference>
<evidence type="ECO:0000256" key="2">
    <source>
        <dbReference type="ARBA" id="ARBA00007343"/>
    </source>
</evidence>
<dbReference type="InParanoid" id="H0W4I1"/>
<evidence type="ECO:0000259" key="18">
    <source>
        <dbReference type="PROSITE" id="PS50261"/>
    </source>
</evidence>
<dbReference type="InterPro" id="IPR057244">
    <property type="entry name" value="GAIN_B"/>
</dbReference>
<feature type="transmembrane region" description="Helical" evidence="16">
    <location>
        <begin position="296"/>
        <end position="319"/>
    </location>
</feature>
<dbReference type="Ensembl" id="ENSCPOT00000020995.2">
    <property type="protein sequence ID" value="ENSCPOP00000017882.2"/>
    <property type="gene ID" value="ENSCPOG00000021349.2"/>
</dbReference>
<dbReference type="eggNOG" id="KOG4193">
    <property type="taxonomic scope" value="Eukaryota"/>
</dbReference>
<protein>
    <submittedName>
        <fullName evidence="19">Uncharacterized protein</fullName>
    </submittedName>
</protein>
<sequence>AAPCPPCPSDALCHNSTHCVCMEGFRSRSGRKYFTETKDQCEALSQPLNYWRIFKWNKIGSYICSCLGLHIISWVAKYLEFNYPECYVWLARLIQLIYPCSWSLKFQWITQLLHDVEMTVWNQSSASLGKGSNSAFNIVYEAKKCHEQTFLEAGNNSMNINCADAFKGARKEVSTVALITYQSVGDILDASFFNDPRGRRAVRLNSCVVSGTVGLRDKLSLAAPVSLTFQHTQTGAENRQYFCVYWEGSEEGGSWSTDGCHPLGGNDSYTLCECHHLSTFAVLMALRPKDDPVLSVVTQVGLSLSVLCLLLAALTFLLCRPIRNTSTTLHLHLAVCLLLAHLLFLSGIQRTEPKTLCSIIAGLLHFLYLATFSWSLLEGLHLFLTVRNLRVANYTSAHRLKKRFMYPLGYGLPAAVVTVCAAAGHQHYGTSTHCWLTVDRGFIWSFLGPVAAIILINFVFYFQILWVLRSKLSSLNKEVSTIQDTRVMTFKAIAQFFVLAVLGALVILPGGRRRETVESVVAYFFTIVNVLQGVLLFVVHCLLNRPVRPAVPLSPPSQSSLGRPLAFWPLLGLLYS</sequence>
<feature type="domain" description="G-protein coupled receptors family 2 profile 2" evidence="18">
    <location>
        <begin position="294"/>
        <end position="544"/>
    </location>
</feature>